<reference evidence="2 3" key="1">
    <citation type="submission" date="2014-09" db="EMBL/GenBank/DDBJ databases">
        <authorList>
            <person name="Ellenberger Sabrina"/>
        </authorList>
    </citation>
    <scope>NUCLEOTIDE SEQUENCE [LARGE SCALE GENOMIC DNA]</scope>
    <source>
        <strain evidence="2 3">CBS 412.66</strain>
    </source>
</reference>
<evidence type="ECO:0000313" key="2">
    <source>
        <dbReference type="EMBL" id="CEP08436.1"/>
    </source>
</evidence>
<dbReference type="InterPro" id="IPR043502">
    <property type="entry name" value="DNA/RNA_pol_sf"/>
</dbReference>
<evidence type="ECO:0008006" key="4">
    <source>
        <dbReference type="Google" id="ProtNLM"/>
    </source>
</evidence>
<dbReference type="OrthoDB" id="2284295at2759"/>
<feature type="region of interest" description="Disordered" evidence="1">
    <location>
        <begin position="1"/>
        <end position="20"/>
    </location>
</feature>
<dbReference type="Gene3D" id="3.10.10.10">
    <property type="entry name" value="HIV Type 1 Reverse Transcriptase, subunit A, domain 1"/>
    <property type="match status" value="1"/>
</dbReference>
<dbReference type="SUPFAM" id="SSF56672">
    <property type="entry name" value="DNA/RNA polymerases"/>
    <property type="match status" value="1"/>
</dbReference>
<dbReference type="InterPro" id="IPR043128">
    <property type="entry name" value="Rev_trsase/Diguanyl_cyclase"/>
</dbReference>
<sequence>MKNETLSMTNLSSHTKKPLSNEIFCDKQPITVPLQEEVEEEDGIPMQFQQPQKQPQRLPQQQFKSERGLQPPVTLLQSVQPLPLLHPTINYSIPTDGIQPGGRLQQFIQQWRAITNHPWPLSVIQNGYKIQFAKKPIPWKNARRPTTREDQIHINVAVQKFLDGGVIEISPLQNRNFLSKFFTLQEKTKRHPILDCQILNNFIQVEHFKMEGVPTLRQLMEPDEFMCKLDLRDAYVVVPIHKDS</sequence>
<dbReference type="STRING" id="35722.A0A0B7MR42"/>
<feature type="compositionally biased region" description="Low complexity" evidence="1">
    <location>
        <begin position="45"/>
        <end position="62"/>
    </location>
</feature>
<evidence type="ECO:0000256" key="1">
    <source>
        <dbReference type="SAM" id="MobiDB-lite"/>
    </source>
</evidence>
<evidence type="ECO:0000313" key="3">
    <source>
        <dbReference type="Proteomes" id="UP000054107"/>
    </source>
</evidence>
<organism evidence="2 3">
    <name type="scientific">Parasitella parasitica</name>
    <dbReference type="NCBI Taxonomy" id="35722"/>
    <lineage>
        <taxon>Eukaryota</taxon>
        <taxon>Fungi</taxon>
        <taxon>Fungi incertae sedis</taxon>
        <taxon>Mucoromycota</taxon>
        <taxon>Mucoromycotina</taxon>
        <taxon>Mucoromycetes</taxon>
        <taxon>Mucorales</taxon>
        <taxon>Mucorineae</taxon>
        <taxon>Mucoraceae</taxon>
        <taxon>Parasitella</taxon>
    </lineage>
</organism>
<dbReference type="AlphaFoldDB" id="A0A0B7MR42"/>
<protein>
    <recommendedName>
        <fullName evidence="4">Reverse transcriptase domain-containing protein</fullName>
    </recommendedName>
</protein>
<dbReference type="EMBL" id="LN719450">
    <property type="protein sequence ID" value="CEP08436.1"/>
    <property type="molecule type" value="Genomic_DNA"/>
</dbReference>
<accession>A0A0B7MR42</accession>
<keyword evidence="3" id="KW-1185">Reference proteome</keyword>
<gene>
    <name evidence="2" type="primary">PARPA_01749.1 scaffold 1389</name>
</gene>
<feature type="region of interest" description="Disordered" evidence="1">
    <location>
        <begin position="39"/>
        <end position="65"/>
    </location>
</feature>
<dbReference type="Proteomes" id="UP000054107">
    <property type="component" value="Unassembled WGS sequence"/>
</dbReference>
<name>A0A0B7MR42_9FUNG</name>
<proteinExistence type="predicted"/>
<feature type="non-terminal residue" evidence="2">
    <location>
        <position position="244"/>
    </location>
</feature>
<feature type="compositionally biased region" description="Polar residues" evidence="1">
    <location>
        <begin position="1"/>
        <end position="13"/>
    </location>
</feature>
<dbReference type="Gene3D" id="3.30.70.270">
    <property type="match status" value="1"/>
</dbReference>